<dbReference type="PANTHER" id="PTHR30182">
    <property type="entry name" value="L-SERINE DEHYDRATASE"/>
    <property type="match status" value="1"/>
</dbReference>
<dbReference type="InterPro" id="IPR005130">
    <property type="entry name" value="Ser_deHydtase-like_asu"/>
</dbReference>
<keyword evidence="8 11" id="KW-0411">Iron-sulfur</keyword>
<evidence type="ECO:0000256" key="8">
    <source>
        <dbReference type="ARBA" id="ARBA00023014"/>
    </source>
</evidence>
<evidence type="ECO:0000256" key="3">
    <source>
        <dbReference type="ARBA" id="ARBA00008636"/>
    </source>
</evidence>
<dbReference type="GO" id="GO:0051539">
    <property type="term" value="F:4 iron, 4 sulfur cluster binding"/>
    <property type="evidence" value="ECO:0007669"/>
    <property type="project" value="UniProtKB-UniRule"/>
</dbReference>
<evidence type="ECO:0000259" key="12">
    <source>
        <dbReference type="Pfam" id="PF03313"/>
    </source>
</evidence>
<dbReference type="NCBIfam" id="TIGR00718">
    <property type="entry name" value="sda_alpha"/>
    <property type="match status" value="1"/>
</dbReference>
<keyword evidence="14" id="KW-1185">Reference proteome</keyword>
<dbReference type="KEGG" id="wcp:H9Q76_02445"/>
<dbReference type="PANTHER" id="PTHR30182:SF1">
    <property type="entry name" value="L-SERINE DEHYDRATASE 1"/>
    <property type="match status" value="1"/>
</dbReference>
<accession>A0A7G9FNP6</accession>
<reference evidence="13 14" key="1">
    <citation type="submission" date="2020-08" db="EMBL/GenBank/DDBJ databases">
        <authorList>
            <person name="Liu C."/>
            <person name="Sun Q."/>
        </authorList>
    </citation>
    <scope>NUCLEOTIDE SEQUENCE [LARGE SCALE GENOMIC DNA]</scope>
    <source>
        <strain evidence="13 14">NSJ-4</strain>
    </source>
</reference>
<evidence type="ECO:0000313" key="14">
    <source>
        <dbReference type="Proteomes" id="UP000515819"/>
    </source>
</evidence>
<evidence type="ECO:0000256" key="5">
    <source>
        <dbReference type="ARBA" id="ARBA00022485"/>
    </source>
</evidence>
<dbReference type="GO" id="GO:0046872">
    <property type="term" value="F:metal ion binding"/>
    <property type="evidence" value="ECO:0007669"/>
    <property type="project" value="UniProtKB-KW"/>
</dbReference>
<evidence type="ECO:0000256" key="11">
    <source>
        <dbReference type="RuleBase" id="RU366059"/>
    </source>
</evidence>
<evidence type="ECO:0000256" key="10">
    <source>
        <dbReference type="ARBA" id="ARBA00049406"/>
    </source>
</evidence>
<name>A0A7G9FNP6_9FIRM</name>
<gene>
    <name evidence="13" type="primary">sdaAA</name>
    <name evidence="13" type="ORF">H9Q76_02445</name>
</gene>
<dbReference type="AlphaFoldDB" id="A0A7G9FNP6"/>
<comment type="catalytic activity">
    <reaction evidence="10 11">
        <text>L-serine = pyruvate + NH4(+)</text>
        <dbReference type="Rhea" id="RHEA:19169"/>
        <dbReference type="ChEBI" id="CHEBI:15361"/>
        <dbReference type="ChEBI" id="CHEBI:28938"/>
        <dbReference type="ChEBI" id="CHEBI:33384"/>
        <dbReference type="EC" id="4.3.1.17"/>
    </reaction>
</comment>
<keyword evidence="7 11" id="KW-0408">Iron</keyword>
<comment type="cofactor">
    <cofactor evidence="1 11">
        <name>[4Fe-4S] cluster</name>
        <dbReference type="ChEBI" id="CHEBI:49883"/>
    </cofactor>
</comment>
<evidence type="ECO:0000256" key="9">
    <source>
        <dbReference type="ARBA" id="ARBA00023239"/>
    </source>
</evidence>
<evidence type="ECO:0000256" key="1">
    <source>
        <dbReference type="ARBA" id="ARBA00001966"/>
    </source>
</evidence>
<comment type="pathway">
    <text evidence="2">Carbohydrate biosynthesis; gluconeogenesis.</text>
</comment>
<dbReference type="InterPro" id="IPR004642">
    <property type="entry name" value="Ser_deHydtase_asu"/>
</dbReference>
<evidence type="ECO:0000256" key="2">
    <source>
        <dbReference type="ARBA" id="ARBA00004742"/>
    </source>
</evidence>
<feature type="domain" description="Serine dehydratase-like alpha subunit" evidence="12">
    <location>
        <begin position="17"/>
        <end position="276"/>
    </location>
</feature>
<dbReference type="GO" id="GO:0003941">
    <property type="term" value="F:L-serine ammonia-lyase activity"/>
    <property type="evidence" value="ECO:0007669"/>
    <property type="project" value="UniProtKB-UniRule"/>
</dbReference>
<dbReference type="InterPro" id="IPR051318">
    <property type="entry name" value="Fe-S_L-Ser"/>
</dbReference>
<sequence>MIIYHSIQDILELCEKEQMTFAQVIERADMEERAVTQEASYAKMQSMYEAMRHADETYDAKLTSASGLVGGDGEKLRAYNEAGKNLCGDFLGLVMEKAIKMAEGNACMRRIVAAPTAGSCGVIPAVFLTAQEKLVCSEEQMVAAMYISAGVGAVIAENASIAGASGGCQAEIGSASAMAAAGLCFLQGGTNEMIANAAALALKNMLGLACDPVCGLVEVPCVKRNVAGAVNAVSAAQLSLAGIKSAIPVDEVIDAMRRIGNEMSPDIKETGQGGLATTPTAIQIGKSL</sequence>
<keyword evidence="4 11" id="KW-0312">Gluconeogenesis</keyword>
<evidence type="ECO:0000256" key="7">
    <source>
        <dbReference type="ARBA" id="ARBA00023004"/>
    </source>
</evidence>
<dbReference type="Proteomes" id="UP000515819">
    <property type="component" value="Chromosome"/>
</dbReference>
<organism evidence="13 14">
    <name type="scientific">Wujia chipingensis</name>
    <dbReference type="NCBI Taxonomy" id="2763670"/>
    <lineage>
        <taxon>Bacteria</taxon>
        <taxon>Bacillati</taxon>
        <taxon>Bacillota</taxon>
        <taxon>Clostridia</taxon>
        <taxon>Lachnospirales</taxon>
        <taxon>Lachnospiraceae</taxon>
        <taxon>Wujia</taxon>
    </lineage>
</organism>
<dbReference type="Pfam" id="PF03313">
    <property type="entry name" value="SDH_alpha"/>
    <property type="match status" value="1"/>
</dbReference>
<protein>
    <recommendedName>
        <fullName evidence="11">L-serine dehydratase</fullName>
        <ecNumber evidence="11">4.3.1.17</ecNumber>
    </recommendedName>
</protein>
<dbReference type="GO" id="GO:0006094">
    <property type="term" value="P:gluconeogenesis"/>
    <property type="evidence" value="ECO:0007669"/>
    <property type="project" value="UniProtKB-KW"/>
</dbReference>
<dbReference type="EC" id="4.3.1.17" evidence="11"/>
<keyword evidence="9 11" id="KW-0456">Lyase</keyword>
<proteinExistence type="inferred from homology"/>
<dbReference type="EMBL" id="CP060632">
    <property type="protein sequence ID" value="QNM00178.1"/>
    <property type="molecule type" value="Genomic_DNA"/>
</dbReference>
<evidence type="ECO:0000313" key="13">
    <source>
        <dbReference type="EMBL" id="QNM00178.1"/>
    </source>
</evidence>
<comment type="similarity">
    <text evidence="3 11">Belongs to the iron-sulfur dependent L-serine dehydratase family.</text>
</comment>
<evidence type="ECO:0000256" key="4">
    <source>
        <dbReference type="ARBA" id="ARBA00022432"/>
    </source>
</evidence>
<evidence type="ECO:0000256" key="6">
    <source>
        <dbReference type="ARBA" id="ARBA00022723"/>
    </source>
</evidence>
<keyword evidence="6 11" id="KW-0479">Metal-binding</keyword>
<keyword evidence="5 11" id="KW-0004">4Fe-4S</keyword>